<accession>A0ABP9VCW6</accession>
<comment type="caution">
    <text evidence="1">The sequence shown here is derived from an EMBL/GenBank/DDBJ whole genome shotgun (WGS) entry which is preliminary data.</text>
</comment>
<dbReference type="RefSeq" id="WP_353543043.1">
    <property type="nucleotide sequence ID" value="NZ_BAABRN010000036.1"/>
</dbReference>
<proteinExistence type="predicted"/>
<dbReference type="Proteomes" id="UP001458946">
    <property type="component" value="Unassembled WGS sequence"/>
</dbReference>
<sequence length="211" mass="24185">MRKTLTEVVDYLSKHSKRPDDMWGVLGTLSITQDDGTTVYGLFGMTYEHVDRIIIPWNPRDWGSRGLTIIPPHDELTTQENTIRLFVSNQVKDNIQPFDTFQAQYASAYLSIGVPSMHVAGSEATSSNIQLTVRYAGKYYNSELEQKGPYLTGLGDALQTYPDFHQFGPYGVHSQLARHTLSFWDYIDYSRRPHPHDPFSDQYFLPQQTQD</sequence>
<keyword evidence="2" id="KW-1185">Reference proteome</keyword>
<organism evidence="1 2">
    <name type="scientific">Deinococcus xinjiangensis</name>
    <dbReference type="NCBI Taxonomy" id="457454"/>
    <lineage>
        <taxon>Bacteria</taxon>
        <taxon>Thermotogati</taxon>
        <taxon>Deinococcota</taxon>
        <taxon>Deinococci</taxon>
        <taxon>Deinococcales</taxon>
        <taxon>Deinococcaceae</taxon>
        <taxon>Deinococcus</taxon>
    </lineage>
</organism>
<reference evidence="1 2" key="1">
    <citation type="submission" date="2024-02" db="EMBL/GenBank/DDBJ databases">
        <title>Deinococcus xinjiangensis NBRC 107630.</title>
        <authorList>
            <person name="Ichikawa N."/>
            <person name="Katano-Makiyama Y."/>
            <person name="Hidaka K."/>
        </authorList>
    </citation>
    <scope>NUCLEOTIDE SEQUENCE [LARGE SCALE GENOMIC DNA]</scope>
    <source>
        <strain evidence="1 2">NBRC 107630</strain>
    </source>
</reference>
<evidence type="ECO:0000313" key="1">
    <source>
        <dbReference type="EMBL" id="GAA5503070.1"/>
    </source>
</evidence>
<protein>
    <submittedName>
        <fullName evidence="1">Uncharacterized protein</fullName>
    </submittedName>
</protein>
<dbReference type="EMBL" id="BAABRN010000036">
    <property type="protein sequence ID" value="GAA5503070.1"/>
    <property type="molecule type" value="Genomic_DNA"/>
</dbReference>
<gene>
    <name evidence="1" type="ORF">Dxin01_02819</name>
</gene>
<evidence type="ECO:0000313" key="2">
    <source>
        <dbReference type="Proteomes" id="UP001458946"/>
    </source>
</evidence>
<name>A0ABP9VCW6_9DEIO</name>